<dbReference type="EMBL" id="UINC01068900">
    <property type="protein sequence ID" value="SVC01864.1"/>
    <property type="molecule type" value="Genomic_DNA"/>
</dbReference>
<gene>
    <name evidence="1" type="ORF">METZ01_LOCUS254718</name>
</gene>
<dbReference type="InterPro" id="IPR021734">
    <property type="entry name" value="DUF3303"/>
</dbReference>
<evidence type="ECO:0008006" key="2">
    <source>
        <dbReference type="Google" id="ProtNLM"/>
    </source>
</evidence>
<evidence type="ECO:0000313" key="1">
    <source>
        <dbReference type="EMBL" id="SVC01864.1"/>
    </source>
</evidence>
<reference evidence="1" key="1">
    <citation type="submission" date="2018-05" db="EMBL/GenBank/DDBJ databases">
        <authorList>
            <person name="Lanie J.A."/>
            <person name="Ng W.-L."/>
            <person name="Kazmierczak K.M."/>
            <person name="Andrzejewski T.M."/>
            <person name="Davidsen T.M."/>
            <person name="Wayne K.J."/>
            <person name="Tettelin H."/>
            <person name="Glass J.I."/>
            <person name="Rusch D."/>
            <person name="Podicherti R."/>
            <person name="Tsui H.-C.T."/>
            <person name="Winkler M.E."/>
        </authorList>
    </citation>
    <scope>NUCLEOTIDE SEQUENCE</scope>
</reference>
<protein>
    <recommendedName>
        <fullName evidence="2">Muconolactone isomerase domain-containing protein</fullName>
    </recommendedName>
</protein>
<sequence length="84" mass="9687">PELARPSSVVENRKKYWPWAQSQLDSGKAKSFYARTGRGAVAIFDVDSNETLHSLLNEWSEIVPAEFQIYPLISPDYIRQFLEQ</sequence>
<dbReference type="AlphaFoldDB" id="A0A382IPZ2"/>
<dbReference type="Pfam" id="PF11746">
    <property type="entry name" value="DUF3303"/>
    <property type="match status" value="1"/>
</dbReference>
<organism evidence="1">
    <name type="scientific">marine metagenome</name>
    <dbReference type="NCBI Taxonomy" id="408172"/>
    <lineage>
        <taxon>unclassified sequences</taxon>
        <taxon>metagenomes</taxon>
        <taxon>ecological metagenomes</taxon>
    </lineage>
</organism>
<accession>A0A382IPZ2</accession>
<name>A0A382IPZ2_9ZZZZ</name>
<proteinExistence type="predicted"/>
<feature type="non-terminal residue" evidence="1">
    <location>
        <position position="1"/>
    </location>
</feature>